<proteinExistence type="predicted"/>
<name>Q53467_MYCPC</name>
<feature type="compositionally biased region" description="Polar residues" evidence="1">
    <location>
        <begin position="452"/>
        <end position="477"/>
    </location>
</feature>
<organism evidence="2">
    <name type="scientific">Mycobacterium paratuberculosis</name>
    <dbReference type="NCBI Taxonomy" id="1770"/>
    <lineage>
        <taxon>Bacteria</taxon>
        <taxon>Bacillati</taxon>
        <taxon>Actinomycetota</taxon>
        <taxon>Actinomycetes</taxon>
        <taxon>Mycobacteriales</taxon>
        <taxon>Mycobacteriaceae</taxon>
        <taxon>Mycobacterium</taxon>
        <taxon>Mycobacterium avium complex (MAC)</taxon>
    </lineage>
</organism>
<protein>
    <submittedName>
        <fullName evidence="2">Putative transport protein</fullName>
    </submittedName>
</protein>
<feature type="compositionally biased region" description="Basic and acidic residues" evidence="1">
    <location>
        <begin position="240"/>
        <end position="251"/>
    </location>
</feature>
<accession>Q53467</accession>
<evidence type="ECO:0000256" key="1">
    <source>
        <dbReference type="SAM" id="MobiDB-lite"/>
    </source>
</evidence>
<evidence type="ECO:0000313" key="2">
    <source>
        <dbReference type="EMBL" id="AAB33243.2"/>
    </source>
</evidence>
<feature type="region of interest" description="Disordered" evidence="1">
    <location>
        <begin position="225"/>
        <end position="251"/>
    </location>
</feature>
<dbReference type="AlphaFoldDB" id="Q53467"/>
<gene>
    <name evidence="2" type="primary">orf2</name>
</gene>
<feature type="region of interest" description="Disordered" evidence="1">
    <location>
        <begin position="438"/>
        <end position="477"/>
    </location>
</feature>
<dbReference type="EMBL" id="S74415">
    <property type="protein sequence ID" value="AAB33243.2"/>
    <property type="molecule type" value="Genomic_DNA"/>
</dbReference>
<sequence>MSASGSCHGWLLGLPCSVVAQQCPQDVDVAACQGKQGLGVDMVLGSFAVVESPRGTFDLEAGQGGEVEHAAQAPVVALGPMQIAGDTAGIAWDGYQSGERCQSAGVGEGGHVAAGDYEELSAQVWPHAGHRLDDGGAGMLTKFVGDLLIDVLDLPIQVQQPCCELLDERGGSGFAGKGDYLACCRGEALVGDRVDVVGPCPVFPKVLDHASSFCRPDFARSAHSGYQDQRRAGGVVERSFQSREDGGEHRAHAVHASHPVSHQIRPVCGQRPQFGNQVFAGYDRGQISSVPSGFGDYPRVFGVGLAFAAERMTHRVNRAARHIHHLGFRAQQYGDQQPPPARGQIDRPHHVVSNPAALGDQVFDRGLFVRDFLRPHHLSGVIDRARMMSGLTDVDTHPHSVGFGHTATPVVAVPADNPANRSLEQRHRVRVRSQSVARTVQNGRAAIPFKQQPLQQHISHTPPSWASRTSNPRPLQP</sequence>
<reference evidence="2" key="1">
    <citation type="journal article" date="1994" name="Immunol. Cell Biol.">
        <title>Putative functional domain within ORF2 on the Mycobacterium insertion sequences IS900 and IS902.</title>
        <authorList>
            <person name="Doran T.J."/>
            <person name="Davies J.K."/>
            <person name="Radford A.J."/>
            <person name="Hodgson A.L."/>
        </authorList>
    </citation>
    <scope>NUCLEOTIDE SEQUENCE</scope>
</reference>